<evidence type="ECO:0000256" key="1">
    <source>
        <dbReference type="ARBA" id="ARBA00022857"/>
    </source>
</evidence>
<comment type="caution">
    <text evidence="5">The sequence shown here is derived from an EMBL/GenBank/DDBJ whole genome shotgun (WGS) entry which is preliminary data.</text>
</comment>
<accession>A0AAN6IU98</accession>
<dbReference type="GO" id="GO:0070402">
    <property type="term" value="F:NADPH binding"/>
    <property type="evidence" value="ECO:0007669"/>
    <property type="project" value="TreeGrafter"/>
</dbReference>
<dbReference type="GO" id="GO:0016651">
    <property type="term" value="F:oxidoreductase activity, acting on NAD(P)H"/>
    <property type="evidence" value="ECO:0007669"/>
    <property type="project" value="TreeGrafter"/>
</dbReference>
<dbReference type="Pfam" id="PF00107">
    <property type="entry name" value="ADH_zinc_N"/>
    <property type="match status" value="1"/>
</dbReference>
<dbReference type="InterPro" id="IPR020843">
    <property type="entry name" value="ER"/>
</dbReference>
<organism evidence="5 6">
    <name type="scientific">Exophiala dermatitidis</name>
    <name type="common">Black yeast-like fungus</name>
    <name type="synonym">Wangiella dermatitidis</name>
    <dbReference type="NCBI Taxonomy" id="5970"/>
    <lineage>
        <taxon>Eukaryota</taxon>
        <taxon>Fungi</taxon>
        <taxon>Dikarya</taxon>
        <taxon>Ascomycota</taxon>
        <taxon>Pezizomycotina</taxon>
        <taxon>Eurotiomycetes</taxon>
        <taxon>Chaetothyriomycetidae</taxon>
        <taxon>Chaetothyriales</taxon>
        <taxon>Herpotrichiellaceae</taxon>
        <taxon>Exophiala</taxon>
    </lineage>
</organism>
<dbReference type="InterPro" id="IPR013149">
    <property type="entry name" value="ADH-like_C"/>
</dbReference>
<dbReference type="AlphaFoldDB" id="A0AAN6IU98"/>
<feature type="domain" description="Enoyl reductase (ER)" evidence="4">
    <location>
        <begin position="38"/>
        <end position="393"/>
    </location>
</feature>
<dbReference type="InterPro" id="IPR036291">
    <property type="entry name" value="NAD(P)-bd_dom_sf"/>
</dbReference>
<gene>
    <name evidence="5" type="ORF">HRR80_004920</name>
</gene>
<dbReference type="PANTHER" id="PTHR48106">
    <property type="entry name" value="QUINONE OXIDOREDUCTASE PIG3-RELATED"/>
    <property type="match status" value="1"/>
</dbReference>
<dbReference type="PANTHER" id="PTHR48106:SF18">
    <property type="entry name" value="QUINONE OXIDOREDUCTASE PIG3"/>
    <property type="match status" value="1"/>
</dbReference>
<dbReference type="Proteomes" id="UP001161757">
    <property type="component" value="Unassembled WGS sequence"/>
</dbReference>
<protein>
    <recommendedName>
        <fullName evidence="4">Enoyl reductase (ER) domain-containing protein</fullName>
    </recommendedName>
</protein>
<sequence>MATISGTTPAPATATTTTNTSGPDAPQTMKCVQLHEYGGPEVLKVETQPVPTPSAGQVLMRVRATSVTWWDLAFRRGYLKQITVPGRRGWTLPFQLGREAAGEIAALGAGVNTTIGLQVGDKVVMMTCPACGHCPFCTQGYDNLCIRADLPGHTAPGGYAEYLVLRAENVLKVPEPTTTATGKTPQSQELNWEKLACCLWSYGTVLHMVDQRARIRPGDCVLITGASSGMGTAGIQLAKLAGANPIIGLTGSPGKKQALLDAGADVVLNYRDDDVQAQIRKHTPGGFGPDVVLDMVGGHMATLAIQVARLGARIVMAAVMGGRTIEVDLVTVFAKHLDLLGSRASTREEQARCLKLLVDGKIDPLISDVLPLDDVARAHELLEQGTHVGKVVLKP</sequence>
<dbReference type="Pfam" id="PF08240">
    <property type="entry name" value="ADH_N"/>
    <property type="match status" value="1"/>
</dbReference>
<dbReference type="Gene3D" id="3.90.180.10">
    <property type="entry name" value="Medium-chain alcohol dehydrogenases, catalytic domain"/>
    <property type="match status" value="1"/>
</dbReference>
<dbReference type="InterPro" id="IPR013154">
    <property type="entry name" value="ADH-like_N"/>
</dbReference>
<reference evidence="5" key="1">
    <citation type="submission" date="2023-01" db="EMBL/GenBank/DDBJ databases">
        <title>Exophiala dermititidis isolated from Cystic Fibrosis Patient.</title>
        <authorList>
            <person name="Kurbessoian T."/>
            <person name="Crocker A."/>
            <person name="Murante D."/>
            <person name="Hogan D.A."/>
            <person name="Stajich J.E."/>
        </authorList>
    </citation>
    <scope>NUCLEOTIDE SEQUENCE</scope>
    <source>
        <strain evidence="5">Ex8</strain>
    </source>
</reference>
<evidence type="ECO:0000313" key="5">
    <source>
        <dbReference type="EMBL" id="KAJ8990857.1"/>
    </source>
</evidence>
<dbReference type="SMART" id="SM00829">
    <property type="entry name" value="PKS_ER"/>
    <property type="match status" value="1"/>
</dbReference>
<evidence type="ECO:0000256" key="3">
    <source>
        <dbReference type="SAM" id="MobiDB-lite"/>
    </source>
</evidence>
<dbReference type="InterPro" id="IPR011032">
    <property type="entry name" value="GroES-like_sf"/>
</dbReference>
<name>A0AAN6IU98_EXODE</name>
<dbReference type="EMBL" id="JAJGCB010000009">
    <property type="protein sequence ID" value="KAJ8990857.1"/>
    <property type="molecule type" value="Genomic_DNA"/>
</dbReference>
<dbReference type="SUPFAM" id="SSF51735">
    <property type="entry name" value="NAD(P)-binding Rossmann-fold domains"/>
    <property type="match status" value="1"/>
</dbReference>
<keyword evidence="1" id="KW-0521">NADP</keyword>
<evidence type="ECO:0000259" key="4">
    <source>
        <dbReference type="SMART" id="SM00829"/>
    </source>
</evidence>
<feature type="region of interest" description="Disordered" evidence="3">
    <location>
        <begin position="1"/>
        <end position="26"/>
    </location>
</feature>
<keyword evidence="2" id="KW-0560">Oxidoreductase</keyword>
<evidence type="ECO:0000256" key="2">
    <source>
        <dbReference type="ARBA" id="ARBA00023002"/>
    </source>
</evidence>
<proteinExistence type="predicted"/>
<dbReference type="SUPFAM" id="SSF50129">
    <property type="entry name" value="GroES-like"/>
    <property type="match status" value="1"/>
</dbReference>
<evidence type="ECO:0000313" key="6">
    <source>
        <dbReference type="Proteomes" id="UP001161757"/>
    </source>
</evidence>